<evidence type="ECO:0000313" key="2">
    <source>
        <dbReference type="EMBL" id="ABO96256.1"/>
    </source>
</evidence>
<evidence type="ECO:0000259" key="1">
    <source>
        <dbReference type="PROSITE" id="PS50086"/>
    </source>
</evidence>
<proteinExistence type="predicted"/>
<dbReference type="RefSeq" id="XP_001417963.1">
    <property type="nucleotide sequence ID" value="XM_001417926.1"/>
</dbReference>
<dbReference type="OrthoDB" id="294251at2759"/>
<dbReference type="PROSITE" id="PS50086">
    <property type="entry name" value="TBC_RABGAP"/>
    <property type="match status" value="1"/>
</dbReference>
<dbReference type="InterPro" id="IPR000195">
    <property type="entry name" value="Rab-GAP-TBC_dom"/>
</dbReference>
<protein>
    <recommendedName>
        <fullName evidence="1">Rab-GAP TBC domain-containing protein</fullName>
    </recommendedName>
</protein>
<dbReference type="eggNOG" id="KOG4436">
    <property type="taxonomic scope" value="Eukaryota"/>
</dbReference>
<reference evidence="2 3" key="1">
    <citation type="journal article" date="2007" name="Proc. Natl. Acad. Sci. U.S.A.">
        <title>The tiny eukaryote Ostreococcus provides genomic insights into the paradox of plankton speciation.</title>
        <authorList>
            <person name="Palenik B."/>
            <person name="Grimwood J."/>
            <person name="Aerts A."/>
            <person name="Rouze P."/>
            <person name="Salamov A."/>
            <person name="Putnam N."/>
            <person name="Dupont C."/>
            <person name="Jorgensen R."/>
            <person name="Derelle E."/>
            <person name="Rombauts S."/>
            <person name="Zhou K."/>
            <person name="Otillar R."/>
            <person name="Merchant S.S."/>
            <person name="Podell S."/>
            <person name="Gaasterland T."/>
            <person name="Napoli C."/>
            <person name="Gendler K."/>
            <person name="Manuell A."/>
            <person name="Tai V."/>
            <person name="Vallon O."/>
            <person name="Piganeau G."/>
            <person name="Jancek S."/>
            <person name="Heijde M."/>
            <person name="Jabbari K."/>
            <person name="Bowler C."/>
            <person name="Lohr M."/>
            <person name="Robbens S."/>
            <person name="Werner G."/>
            <person name="Dubchak I."/>
            <person name="Pazour G.J."/>
            <person name="Ren Q."/>
            <person name="Paulsen I."/>
            <person name="Delwiche C."/>
            <person name="Schmutz J."/>
            <person name="Rokhsar D."/>
            <person name="Van de Peer Y."/>
            <person name="Moreau H."/>
            <person name="Grigoriev I.V."/>
        </authorList>
    </citation>
    <scope>NUCLEOTIDE SEQUENCE [LARGE SCALE GENOMIC DNA]</scope>
    <source>
        <strain evidence="2 3">CCE9901</strain>
    </source>
</reference>
<dbReference type="GO" id="GO:0031267">
    <property type="term" value="F:small GTPase binding"/>
    <property type="evidence" value="ECO:0007669"/>
    <property type="project" value="TreeGrafter"/>
</dbReference>
<dbReference type="InterPro" id="IPR035969">
    <property type="entry name" value="Rab-GAP_TBC_sf"/>
</dbReference>
<dbReference type="Gene3D" id="1.10.8.270">
    <property type="entry name" value="putative rabgap domain of human tbc1 domain family member 14 like domains"/>
    <property type="match status" value="1"/>
</dbReference>
<dbReference type="HOGENOM" id="CLU_005350_7_1_1"/>
<feature type="domain" description="Rab-GAP TBC" evidence="1">
    <location>
        <begin position="1"/>
        <end position="137"/>
    </location>
</feature>
<dbReference type="PANTHER" id="PTHR47219">
    <property type="entry name" value="RAB GTPASE-ACTIVATING PROTEIN 1-LIKE"/>
    <property type="match status" value="1"/>
</dbReference>
<keyword evidence="3" id="KW-1185">Reference proteome</keyword>
<sequence length="137" mass="15302">RTFPNHEFFAAATTKGADGRRALANILKAYAIHDTKVGYCQGMAFVAGVLLIYLSENRAFAAFVTLMESSDFRSMYLRSMEGLKTRLRQLAVVLRVKNATLAQHLEKHDVAPVLYASGWFMSAFASDFPVRFSGRVM</sequence>
<dbReference type="AlphaFoldDB" id="A4RXA3"/>
<name>A4RXA3_OSTLU</name>
<dbReference type="Pfam" id="PF00566">
    <property type="entry name" value="RabGAP-TBC"/>
    <property type="match status" value="1"/>
</dbReference>
<dbReference type="SUPFAM" id="SSF47923">
    <property type="entry name" value="Ypt/Rab-GAP domain of gyp1p"/>
    <property type="match status" value="1"/>
</dbReference>
<evidence type="ECO:0000313" key="3">
    <source>
        <dbReference type="Proteomes" id="UP000001568"/>
    </source>
</evidence>
<feature type="non-terminal residue" evidence="2">
    <location>
        <position position="137"/>
    </location>
</feature>
<gene>
    <name evidence="2" type="ORF">OSTLU_8298</name>
</gene>
<dbReference type="Proteomes" id="UP000001568">
    <property type="component" value="Chromosome 5"/>
</dbReference>
<dbReference type="OMA" id="PNHEFFA"/>
<dbReference type="PANTHER" id="PTHR47219:SF9">
    <property type="entry name" value="GTPASE ACTIVATING PROTEIN AND CENTROSOME-ASSOCIATED, ISOFORM B"/>
    <property type="match status" value="1"/>
</dbReference>
<dbReference type="EMBL" id="CP000585">
    <property type="protein sequence ID" value="ABO96256.1"/>
    <property type="molecule type" value="Genomic_DNA"/>
</dbReference>
<organism evidence="2 3">
    <name type="scientific">Ostreococcus lucimarinus (strain CCE9901)</name>
    <dbReference type="NCBI Taxonomy" id="436017"/>
    <lineage>
        <taxon>Eukaryota</taxon>
        <taxon>Viridiplantae</taxon>
        <taxon>Chlorophyta</taxon>
        <taxon>Mamiellophyceae</taxon>
        <taxon>Mamiellales</taxon>
        <taxon>Bathycoccaceae</taxon>
        <taxon>Ostreococcus</taxon>
    </lineage>
</organism>
<feature type="non-terminal residue" evidence="2">
    <location>
        <position position="1"/>
    </location>
</feature>
<dbReference type="InterPro" id="IPR050302">
    <property type="entry name" value="Rab_GAP_TBC_domain"/>
</dbReference>
<dbReference type="GeneID" id="5001702"/>
<accession>A4RXA3</accession>
<dbReference type="Gene3D" id="1.10.472.80">
    <property type="entry name" value="Ypt/Rab-GAP domain of gyp1p, domain 3"/>
    <property type="match status" value="1"/>
</dbReference>
<dbReference type="Gramene" id="ABO96256">
    <property type="protein sequence ID" value="ABO96256"/>
    <property type="gene ID" value="OSTLU_8298"/>
</dbReference>
<dbReference type="GO" id="GO:0005096">
    <property type="term" value="F:GTPase activator activity"/>
    <property type="evidence" value="ECO:0007669"/>
    <property type="project" value="TreeGrafter"/>
</dbReference>
<dbReference type="KEGG" id="olu:OSTLU_8298"/>
<dbReference type="SMART" id="SM00164">
    <property type="entry name" value="TBC"/>
    <property type="match status" value="1"/>
</dbReference>